<keyword evidence="2" id="KW-0812">Transmembrane</keyword>
<dbReference type="AlphaFoldDB" id="A0A7X8SR00"/>
<protein>
    <recommendedName>
        <fullName evidence="5">DUF3352 domain-containing protein</fullName>
    </recommendedName>
</protein>
<sequence length="602" mass="68712">MTIEGENQEFPMEELSEEQSSHEEVTDKPKKSNWKYIVLGILILLIGTFLWWTRSLPTTPMWVTLPSSPGILIGSENVLSSWKEIRDSEWDESISEALTPGKRKVYQSAVGENSFLHLLMSDYPAICGMYQTEKEGKAIIGVVNLGWKVKLTHNLRFILGKKFILESQVFGDQVLVTSLKRNNHTYGYYFVYNNLLVFTTHQSLAKRSIESIEEGGELTDLSGKSFTEGALFEVWAHPSAVYSLMESYFVEPLVSIKGLGKLLGYQHWVWNKEEKQLRASITTQQKGFSLESVWWMWSGTQSSKELLTVIPKDVTMASQWGLSNKINERRAALKRAGVAPWEVIEQRLKIDIAKDFDSWLGDEAAWVKLLPSQLKGKDGEVMLLKTDNPALASEKLRDLNELIEKQTLERFSELKYRGFAIGYLGIEDLLPRIYGEAFDRIKRPYYTVLGNAVAFSNHPLSLKRLIDAKLDNKTIDIDSRTIPKSAMYFWGQGEALYQDLPLWIDQEGLKLMRNKKTLMGSIVNFEGVLSPRSKFNGASFVTFQYGDEKEAQITLEQLKREQTALDEKKISAYLDEKEMPQQKAFMIAAPKVADDNNMIKFK</sequence>
<dbReference type="RefSeq" id="WP_168885475.1">
    <property type="nucleotide sequence ID" value="NZ_JABAIL010000015.1"/>
</dbReference>
<feature type="transmembrane region" description="Helical" evidence="2">
    <location>
        <begin position="36"/>
        <end position="53"/>
    </location>
</feature>
<accession>A0A7X8SR00</accession>
<keyword evidence="4" id="KW-1185">Reference proteome</keyword>
<keyword evidence="2" id="KW-0472">Membrane</keyword>
<gene>
    <name evidence="3" type="ORF">HGP29_26405</name>
</gene>
<evidence type="ECO:0000313" key="3">
    <source>
        <dbReference type="EMBL" id="NLR94765.1"/>
    </source>
</evidence>
<dbReference type="Proteomes" id="UP000585050">
    <property type="component" value="Unassembled WGS sequence"/>
</dbReference>
<evidence type="ECO:0000313" key="4">
    <source>
        <dbReference type="Proteomes" id="UP000585050"/>
    </source>
</evidence>
<organism evidence="3 4">
    <name type="scientific">Flammeovirga agarivorans</name>
    <dbReference type="NCBI Taxonomy" id="2726742"/>
    <lineage>
        <taxon>Bacteria</taxon>
        <taxon>Pseudomonadati</taxon>
        <taxon>Bacteroidota</taxon>
        <taxon>Cytophagia</taxon>
        <taxon>Cytophagales</taxon>
        <taxon>Flammeovirgaceae</taxon>
        <taxon>Flammeovirga</taxon>
    </lineage>
</organism>
<name>A0A7X8SR00_9BACT</name>
<comment type="caution">
    <text evidence="3">The sequence shown here is derived from an EMBL/GenBank/DDBJ whole genome shotgun (WGS) entry which is preliminary data.</text>
</comment>
<proteinExistence type="predicted"/>
<keyword evidence="2" id="KW-1133">Transmembrane helix</keyword>
<feature type="region of interest" description="Disordered" evidence="1">
    <location>
        <begin position="1"/>
        <end position="26"/>
    </location>
</feature>
<dbReference type="EMBL" id="JABAIL010000015">
    <property type="protein sequence ID" value="NLR94765.1"/>
    <property type="molecule type" value="Genomic_DNA"/>
</dbReference>
<evidence type="ECO:0008006" key="5">
    <source>
        <dbReference type="Google" id="ProtNLM"/>
    </source>
</evidence>
<evidence type="ECO:0000256" key="1">
    <source>
        <dbReference type="SAM" id="MobiDB-lite"/>
    </source>
</evidence>
<reference evidence="3 4" key="1">
    <citation type="submission" date="2020-04" db="EMBL/GenBank/DDBJ databases">
        <title>Flammeovirga sp. SR4, a novel species isolated from seawater.</title>
        <authorList>
            <person name="Wang X."/>
        </authorList>
    </citation>
    <scope>NUCLEOTIDE SEQUENCE [LARGE SCALE GENOMIC DNA]</scope>
    <source>
        <strain evidence="3 4">SR4</strain>
    </source>
</reference>
<evidence type="ECO:0000256" key="2">
    <source>
        <dbReference type="SAM" id="Phobius"/>
    </source>
</evidence>